<evidence type="ECO:0000259" key="13">
    <source>
        <dbReference type="PROSITE" id="PS51199"/>
    </source>
</evidence>
<keyword evidence="7 12" id="KW-0067">ATP-binding</keyword>
<dbReference type="OrthoDB" id="9773982at2"/>
<dbReference type="GO" id="GO:0005829">
    <property type="term" value="C:cytosol"/>
    <property type="evidence" value="ECO:0007669"/>
    <property type="project" value="TreeGrafter"/>
</dbReference>
<keyword evidence="6 12" id="KW-0347">Helicase</keyword>
<protein>
    <recommendedName>
        <fullName evidence="11 12">Replicative DNA helicase</fullName>
        <ecNumber evidence="11 12">5.6.2.3</ecNumber>
    </recommendedName>
</protein>
<dbReference type="GO" id="GO:0005524">
    <property type="term" value="F:ATP binding"/>
    <property type="evidence" value="ECO:0007669"/>
    <property type="project" value="UniProtKB-UniRule"/>
</dbReference>
<dbReference type="Proteomes" id="UP000190328">
    <property type="component" value="Unassembled WGS sequence"/>
</dbReference>
<comment type="catalytic activity">
    <reaction evidence="10 12">
        <text>ATP + H2O = ADP + phosphate + H(+)</text>
        <dbReference type="Rhea" id="RHEA:13065"/>
        <dbReference type="ChEBI" id="CHEBI:15377"/>
        <dbReference type="ChEBI" id="CHEBI:15378"/>
        <dbReference type="ChEBI" id="CHEBI:30616"/>
        <dbReference type="ChEBI" id="CHEBI:43474"/>
        <dbReference type="ChEBI" id="CHEBI:456216"/>
        <dbReference type="EC" id="5.6.2.3"/>
    </reaction>
</comment>
<dbReference type="InterPro" id="IPR007693">
    <property type="entry name" value="DNA_helicase_DnaB-like_N"/>
</dbReference>
<dbReference type="Gene3D" id="3.40.50.300">
    <property type="entry name" value="P-loop containing nucleotide triphosphate hydrolases"/>
    <property type="match status" value="1"/>
</dbReference>
<dbReference type="InterPro" id="IPR016136">
    <property type="entry name" value="DNA_helicase_N/primase_C"/>
</dbReference>
<dbReference type="FunFam" id="3.40.50.300:FF:000076">
    <property type="entry name" value="Replicative DNA helicase"/>
    <property type="match status" value="1"/>
</dbReference>
<dbReference type="InterPro" id="IPR007694">
    <property type="entry name" value="DNA_helicase_DnaB-like_C"/>
</dbReference>
<dbReference type="NCBIfam" id="NF004384">
    <property type="entry name" value="PRK05748.1"/>
    <property type="match status" value="1"/>
</dbReference>
<dbReference type="AlphaFoldDB" id="A0A1T4PYA5"/>
<evidence type="ECO:0000256" key="1">
    <source>
        <dbReference type="ARBA" id="ARBA00008428"/>
    </source>
</evidence>
<dbReference type="SUPFAM" id="SSF52540">
    <property type="entry name" value="P-loop containing nucleoside triphosphate hydrolases"/>
    <property type="match status" value="1"/>
</dbReference>
<keyword evidence="15" id="KW-1185">Reference proteome</keyword>
<evidence type="ECO:0000256" key="4">
    <source>
        <dbReference type="ARBA" id="ARBA00022741"/>
    </source>
</evidence>
<name>A0A1T4PYA5_9ENTE</name>
<evidence type="ECO:0000256" key="5">
    <source>
        <dbReference type="ARBA" id="ARBA00022801"/>
    </source>
</evidence>
<dbReference type="GO" id="GO:0042802">
    <property type="term" value="F:identical protein binding"/>
    <property type="evidence" value="ECO:0007669"/>
    <property type="project" value="UniProtKB-ARBA"/>
</dbReference>
<evidence type="ECO:0000256" key="10">
    <source>
        <dbReference type="ARBA" id="ARBA00048954"/>
    </source>
</evidence>
<comment type="function">
    <text evidence="12">The main replicative DNA helicase, it participates in initiation and elongation during chromosome replication. Travels ahead of the DNA replisome, separating dsDNA into templates for DNA synthesis. A processive ATP-dependent 5'-3' DNA helicase it has DNA-dependent ATPase activity.</text>
</comment>
<evidence type="ECO:0000256" key="2">
    <source>
        <dbReference type="ARBA" id="ARBA00022515"/>
    </source>
</evidence>
<dbReference type="InterPro" id="IPR027417">
    <property type="entry name" value="P-loop_NTPase"/>
</dbReference>
<keyword evidence="3 12" id="KW-0235">DNA replication</keyword>
<sequence>MPEFYNRMPPNDREAERAVLGSVLLEADRFIEAREYIEPEDFYHHAHQVIFSAMERLNEKGMPIDVLTLSEELEKSNQQDDAGGLPVLYEMVESVPTAANTVFYAKSVMEKSQLRKLIQATTDAATLAFEGNDEAEEIIAQAEDLILKVTEKKNKAGFKKIRDVITESLQTIEKNAATTDVVTGLATGFIDLDKVTTGFHAGQLIILAARPAMGKTAFALNIAQNVGTKTNNTVAVFSLEMAAPDLVNRMLCAEGNVNSTNLRSGQLNDEEWEKLIVAAGALSQASIYLDDTAGIKVNEIRAKCRKLAQESGNLGLIVIDYMQLIESSSKESRQQQVSEISRQLKKLAMELKVPVIALSQLSRGVESRDDKRPELSDLRESGSIEQDADIVAFLYRDSYYRKENGEEEEEEGGLDQDITEIILKKNRAGAVKTVEVLFKGEYNRFTNLYLEPQHIEKKA</sequence>
<dbReference type="CDD" id="cd00984">
    <property type="entry name" value="DnaB_C"/>
    <property type="match status" value="1"/>
</dbReference>
<dbReference type="SUPFAM" id="SSF48024">
    <property type="entry name" value="N-terminal domain of DnaB helicase"/>
    <property type="match status" value="1"/>
</dbReference>
<comment type="similarity">
    <text evidence="1 12">Belongs to the helicase family. DnaB subfamily.</text>
</comment>
<dbReference type="GO" id="GO:1990077">
    <property type="term" value="C:primosome complex"/>
    <property type="evidence" value="ECO:0007669"/>
    <property type="project" value="UniProtKB-UniRule"/>
</dbReference>
<keyword evidence="5 12" id="KW-0378">Hydrolase</keyword>
<keyword evidence="4 12" id="KW-0547">Nucleotide-binding</keyword>
<dbReference type="NCBIfam" id="TIGR00665">
    <property type="entry name" value="DnaB"/>
    <property type="match status" value="1"/>
</dbReference>
<evidence type="ECO:0000256" key="3">
    <source>
        <dbReference type="ARBA" id="ARBA00022705"/>
    </source>
</evidence>
<proteinExistence type="inferred from homology"/>
<evidence type="ECO:0000256" key="6">
    <source>
        <dbReference type="ARBA" id="ARBA00022806"/>
    </source>
</evidence>
<dbReference type="EC" id="5.6.2.3" evidence="11 12"/>
<gene>
    <name evidence="14" type="ORF">SAMN02745116_01983</name>
</gene>
<evidence type="ECO:0000256" key="12">
    <source>
        <dbReference type="RuleBase" id="RU362085"/>
    </source>
</evidence>
<dbReference type="GO" id="GO:0006269">
    <property type="term" value="P:DNA replication, synthesis of primer"/>
    <property type="evidence" value="ECO:0007669"/>
    <property type="project" value="UniProtKB-UniRule"/>
</dbReference>
<dbReference type="PANTHER" id="PTHR30153:SF2">
    <property type="entry name" value="REPLICATIVE DNA HELICASE"/>
    <property type="match status" value="1"/>
</dbReference>
<dbReference type="PANTHER" id="PTHR30153">
    <property type="entry name" value="REPLICATIVE DNA HELICASE DNAB"/>
    <property type="match status" value="1"/>
</dbReference>
<feature type="domain" description="SF4 helicase" evidence="13">
    <location>
        <begin position="178"/>
        <end position="452"/>
    </location>
</feature>
<dbReference type="RefSeq" id="WP_078807900.1">
    <property type="nucleotide sequence ID" value="NZ_FUXI01000023.1"/>
</dbReference>
<accession>A0A1T4PYA5</accession>
<dbReference type="Pfam" id="PF00772">
    <property type="entry name" value="DnaB"/>
    <property type="match status" value="1"/>
</dbReference>
<keyword evidence="2 12" id="KW-0639">Primosome</keyword>
<dbReference type="Pfam" id="PF03796">
    <property type="entry name" value="DnaB_C"/>
    <property type="match status" value="1"/>
</dbReference>
<dbReference type="FunFam" id="1.10.860.10:FF:000001">
    <property type="entry name" value="Replicative DNA helicase"/>
    <property type="match status" value="1"/>
</dbReference>
<evidence type="ECO:0000256" key="11">
    <source>
        <dbReference type="NCBIfam" id="TIGR00665"/>
    </source>
</evidence>
<dbReference type="GO" id="GO:0016887">
    <property type="term" value="F:ATP hydrolysis activity"/>
    <property type="evidence" value="ECO:0007669"/>
    <property type="project" value="RHEA"/>
</dbReference>
<evidence type="ECO:0000313" key="15">
    <source>
        <dbReference type="Proteomes" id="UP000190328"/>
    </source>
</evidence>
<evidence type="ECO:0000256" key="9">
    <source>
        <dbReference type="ARBA" id="ARBA00023235"/>
    </source>
</evidence>
<dbReference type="EMBL" id="FUXI01000023">
    <property type="protein sequence ID" value="SJZ96306.1"/>
    <property type="molecule type" value="Genomic_DNA"/>
</dbReference>
<evidence type="ECO:0000256" key="8">
    <source>
        <dbReference type="ARBA" id="ARBA00023125"/>
    </source>
</evidence>
<keyword evidence="9" id="KW-0413">Isomerase</keyword>
<evidence type="ECO:0000313" key="14">
    <source>
        <dbReference type="EMBL" id="SJZ96306.1"/>
    </source>
</evidence>
<dbReference type="InterPro" id="IPR007692">
    <property type="entry name" value="DNA_helicase_DnaB"/>
</dbReference>
<evidence type="ECO:0000256" key="7">
    <source>
        <dbReference type="ARBA" id="ARBA00022840"/>
    </source>
</evidence>
<dbReference type="STRING" id="263852.SAMN02745116_01983"/>
<keyword evidence="8 12" id="KW-0238">DNA-binding</keyword>
<dbReference type="GO" id="GO:0003677">
    <property type="term" value="F:DNA binding"/>
    <property type="evidence" value="ECO:0007669"/>
    <property type="project" value="UniProtKB-UniRule"/>
</dbReference>
<organism evidence="14 15">
    <name type="scientific">Pilibacter termitis</name>
    <dbReference type="NCBI Taxonomy" id="263852"/>
    <lineage>
        <taxon>Bacteria</taxon>
        <taxon>Bacillati</taxon>
        <taxon>Bacillota</taxon>
        <taxon>Bacilli</taxon>
        <taxon>Lactobacillales</taxon>
        <taxon>Enterococcaceae</taxon>
        <taxon>Pilibacter</taxon>
    </lineage>
</organism>
<dbReference type="InterPro" id="IPR036185">
    <property type="entry name" value="DNA_heli_DnaB-like_N_sf"/>
</dbReference>
<dbReference type="PROSITE" id="PS51199">
    <property type="entry name" value="SF4_HELICASE"/>
    <property type="match status" value="1"/>
</dbReference>
<dbReference type="GO" id="GO:0043139">
    <property type="term" value="F:5'-3' DNA helicase activity"/>
    <property type="evidence" value="ECO:0007669"/>
    <property type="project" value="UniProtKB-EC"/>
</dbReference>
<reference evidence="14 15" key="1">
    <citation type="submission" date="2017-02" db="EMBL/GenBank/DDBJ databases">
        <authorList>
            <person name="Peterson S.W."/>
        </authorList>
    </citation>
    <scope>NUCLEOTIDE SEQUENCE [LARGE SCALE GENOMIC DNA]</scope>
    <source>
        <strain evidence="14 15">ATCC BAA-1030</strain>
    </source>
</reference>
<dbReference type="Gene3D" id="1.10.860.10">
    <property type="entry name" value="DNAb Helicase, Chain A"/>
    <property type="match status" value="1"/>
</dbReference>